<evidence type="ECO:0000313" key="7">
    <source>
        <dbReference type="Proteomes" id="UP000492821"/>
    </source>
</evidence>
<dbReference type="InterPro" id="IPR039704">
    <property type="entry name" value="Myogenic_factor"/>
</dbReference>
<feature type="region of interest" description="Disordered" evidence="5">
    <location>
        <begin position="309"/>
        <end position="329"/>
    </location>
</feature>
<dbReference type="FunFam" id="4.10.280.10:FF:000005">
    <property type="entry name" value="Myogenic factor"/>
    <property type="match status" value="1"/>
</dbReference>
<dbReference type="GO" id="GO:0046983">
    <property type="term" value="F:protein dimerization activity"/>
    <property type="evidence" value="ECO:0007669"/>
    <property type="project" value="InterPro"/>
</dbReference>
<name>A0A7E4VZT7_PANRE</name>
<feature type="domain" description="BHLH" evidence="6">
    <location>
        <begin position="179"/>
        <end position="230"/>
    </location>
</feature>
<dbReference type="GO" id="GO:0045663">
    <property type="term" value="P:positive regulation of myoblast differentiation"/>
    <property type="evidence" value="ECO:0007669"/>
    <property type="project" value="TreeGrafter"/>
</dbReference>
<dbReference type="SUPFAM" id="SSF47459">
    <property type="entry name" value="HLH, helix-loop-helix DNA-binding domain"/>
    <property type="match status" value="1"/>
</dbReference>
<sequence length="400" mass="44171">MMNGQEAQYNNIQYYVPPPATRLTAAPGSLVTTSNADITTLQSFQAIPQDYEFYRNYSGYYTYTQNGTTSVAPVVAAAAPTASVYGDFTSNPTEYVNVIPQLPQRTTPEGFRNDDNIHIGGQRMVVIKQEKEIDMKDDFSDASSSGLTDGEDLNDSLDAPATGRAAGKNGGAQPGKRLDRRKAATMRERRRLRKVNEAFEVVKQRTCSNPNQRLPKVEILRGCIEYITKLEDMLRAEGKMTDIMAAQLQNGVVDMNGSYSLQITGPPFYKTRPPYDDVDMDNTYFRQTLPSTTQQTRQDFTMPAPARKYRKTNTNTTPRAPRNRKTANAPATTTVITSTAPDNCIVTSSIDTISTNVVSSAPSDVLTTMTVHDMSQSNQDKLSPQNMHVEADIGIKGENL</sequence>
<dbReference type="Gene3D" id="4.10.280.10">
    <property type="entry name" value="Helix-loop-helix DNA-binding domain"/>
    <property type="match status" value="1"/>
</dbReference>
<dbReference type="InterPro" id="IPR036638">
    <property type="entry name" value="HLH_DNA-bd_sf"/>
</dbReference>
<dbReference type="Pfam" id="PF00010">
    <property type="entry name" value="HLH"/>
    <property type="match status" value="1"/>
</dbReference>
<dbReference type="GO" id="GO:0000978">
    <property type="term" value="F:RNA polymerase II cis-regulatory region sequence-specific DNA binding"/>
    <property type="evidence" value="ECO:0007669"/>
    <property type="project" value="TreeGrafter"/>
</dbReference>
<reference evidence="8" key="2">
    <citation type="submission" date="2020-10" db="UniProtKB">
        <authorList>
            <consortium name="WormBaseParasite"/>
        </authorList>
    </citation>
    <scope>IDENTIFICATION</scope>
</reference>
<dbReference type="SMART" id="SM00353">
    <property type="entry name" value="HLH"/>
    <property type="match status" value="1"/>
</dbReference>
<keyword evidence="7" id="KW-1185">Reference proteome</keyword>
<reference evidence="7" key="1">
    <citation type="journal article" date="2013" name="Genetics">
        <title>The draft genome and transcriptome of Panagrellus redivivus are shaped by the harsh demands of a free-living lifestyle.</title>
        <authorList>
            <person name="Srinivasan J."/>
            <person name="Dillman A.R."/>
            <person name="Macchietto M.G."/>
            <person name="Heikkinen L."/>
            <person name="Lakso M."/>
            <person name="Fracchia K.M."/>
            <person name="Antoshechkin I."/>
            <person name="Mortazavi A."/>
            <person name="Wong G."/>
            <person name="Sternberg P.W."/>
        </authorList>
    </citation>
    <scope>NUCLEOTIDE SEQUENCE [LARGE SCALE GENOMIC DNA]</scope>
    <source>
        <strain evidence="7">MT8872</strain>
    </source>
</reference>
<dbReference type="GO" id="GO:0007517">
    <property type="term" value="P:muscle organ development"/>
    <property type="evidence" value="ECO:0007669"/>
    <property type="project" value="InterPro"/>
</dbReference>
<dbReference type="GO" id="GO:0005634">
    <property type="term" value="C:nucleus"/>
    <property type="evidence" value="ECO:0007669"/>
    <property type="project" value="UniProtKB-SubCell"/>
</dbReference>
<dbReference type="PANTHER" id="PTHR11534:SF9">
    <property type="entry name" value="MYOGENIC-DETERMINATION PROTEIN"/>
    <property type="match status" value="1"/>
</dbReference>
<organism evidence="7 8">
    <name type="scientific">Panagrellus redivivus</name>
    <name type="common">Microworm</name>
    <dbReference type="NCBI Taxonomy" id="6233"/>
    <lineage>
        <taxon>Eukaryota</taxon>
        <taxon>Metazoa</taxon>
        <taxon>Ecdysozoa</taxon>
        <taxon>Nematoda</taxon>
        <taxon>Chromadorea</taxon>
        <taxon>Rhabditida</taxon>
        <taxon>Tylenchina</taxon>
        <taxon>Panagrolaimomorpha</taxon>
        <taxon>Panagrolaimoidea</taxon>
        <taxon>Panagrolaimidae</taxon>
        <taxon>Panagrellus</taxon>
    </lineage>
</organism>
<evidence type="ECO:0000256" key="1">
    <source>
        <dbReference type="ARBA" id="ARBA00004123"/>
    </source>
</evidence>
<evidence type="ECO:0000256" key="3">
    <source>
        <dbReference type="ARBA" id="ARBA00023242"/>
    </source>
</evidence>
<dbReference type="InterPro" id="IPR011598">
    <property type="entry name" value="bHLH_dom"/>
</dbReference>
<dbReference type="AlphaFoldDB" id="A0A7E4VZT7"/>
<evidence type="ECO:0000256" key="2">
    <source>
        <dbReference type="ARBA" id="ARBA00023125"/>
    </source>
</evidence>
<dbReference type="PANTHER" id="PTHR11534">
    <property type="entry name" value="MYOGENIC FACTOR"/>
    <property type="match status" value="1"/>
</dbReference>
<protein>
    <recommendedName>
        <fullName evidence="4">Myoblast determination protein 1 homolog</fullName>
    </recommendedName>
</protein>
<keyword evidence="3" id="KW-0539">Nucleus</keyword>
<comment type="subcellular location">
    <subcellularLocation>
        <location evidence="1">Nucleus</location>
    </subcellularLocation>
</comment>
<proteinExistence type="predicted"/>
<evidence type="ECO:0000256" key="5">
    <source>
        <dbReference type="SAM" id="MobiDB-lite"/>
    </source>
</evidence>
<dbReference type="Proteomes" id="UP000492821">
    <property type="component" value="Unassembled WGS sequence"/>
</dbReference>
<dbReference type="GO" id="GO:0000981">
    <property type="term" value="F:DNA-binding transcription factor activity, RNA polymerase II-specific"/>
    <property type="evidence" value="ECO:0007669"/>
    <property type="project" value="TreeGrafter"/>
</dbReference>
<accession>A0A7E4VZT7</accession>
<evidence type="ECO:0000259" key="6">
    <source>
        <dbReference type="PROSITE" id="PS50888"/>
    </source>
</evidence>
<feature type="region of interest" description="Disordered" evidence="5">
    <location>
        <begin position="137"/>
        <end position="186"/>
    </location>
</feature>
<dbReference type="PROSITE" id="PS50888">
    <property type="entry name" value="BHLH"/>
    <property type="match status" value="1"/>
</dbReference>
<dbReference type="CDD" id="cd19699">
    <property type="entry name" value="bHLH_TS_dMYOD_like"/>
    <property type="match status" value="1"/>
</dbReference>
<dbReference type="WBParaSite" id="Pan_g4399.t2">
    <property type="protein sequence ID" value="Pan_g4399.t2"/>
    <property type="gene ID" value="Pan_g4399"/>
</dbReference>
<evidence type="ECO:0000313" key="8">
    <source>
        <dbReference type="WBParaSite" id="Pan_g4399.t2"/>
    </source>
</evidence>
<evidence type="ECO:0000256" key="4">
    <source>
        <dbReference type="ARBA" id="ARBA00070761"/>
    </source>
</evidence>
<keyword evidence="2" id="KW-0238">DNA-binding</keyword>